<feature type="signal peptide" evidence="2">
    <location>
        <begin position="1"/>
        <end position="23"/>
    </location>
</feature>
<dbReference type="Pfam" id="PF07470">
    <property type="entry name" value="Glyco_hydro_88"/>
    <property type="match status" value="1"/>
</dbReference>
<dbReference type="EMBL" id="JACNYK010000001">
    <property type="protein sequence ID" value="MBD1424681.1"/>
    <property type="molecule type" value="Genomic_DNA"/>
</dbReference>
<dbReference type="InterPro" id="IPR010905">
    <property type="entry name" value="Glyco_hydro_88"/>
</dbReference>
<sequence>MSSKKRTIYSLLLLTAVIMSACASKKQLVSKKEDKHEVLEILRQTNNYFMEKWPDTKKPIYTTRWRPSNIWTRGVYYEGLMALYKIDPDKRYYDYAVDWGNNHAWGLRNGTETRNGDDQNCGQTYLDLYEIDPQPERIADIKKNIDFVIASGKVDDWTWIDAIQMAMPIYAKLGVMYDDEQYFDYMYKMYVHSRDVEGGGLYNREDKLWWRDKDFVPPYKEPNGEDCYWSRGNGWVVAALVRVLDLLPENQKHRAEYLQDFEALMEGVLATQREDGFWNVSMHDPTHFGGRETSGTALFVYGMAWGINQGILDAAVYRPAMEKAWKAMVNEAVHPSGFLGYLQGTGKEPKDGQPVSYASVPDFEDYGLGCFLLAGTEVYRLLEAEM</sequence>
<dbReference type="InterPro" id="IPR012341">
    <property type="entry name" value="6hp_glycosidase-like_sf"/>
</dbReference>
<dbReference type="PANTHER" id="PTHR33886">
    <property type="entry name" value="UNSATURATED RHAMNOGALACTURONAN HYDROLASE (EUROFUNG)"/>
    <property type="match status" value="1"/>
</dbReference>
<proteinExistence type="predicted"/>
<reference evidence="3 4" key="1">
    <citation type="submission" date="2020-08" db="EMBL/GenBank/DDBJ databases">
        <title>Sphingobacterium sp. DN00404 isolated from aquaculture water.</title>
        <authorList>
            <person name="Zhang M."/>
        </authorList>
    </citation>
    <scope>NUCLEOTIDE SEQUENCE [LARGE SCALE GENOMIC DNA]</scope>
    <source>
        <strain evidence="3 4">KCTC 32294</strain>
    </source>
</reference>
<feature type="chain" id="PRO_5045440727" evidence="2">
    <location>
        <begin position="24"/>
        <end position="386"/>
    </location>
</feature>
<protein>
    <submittedName>
        <fullName evidence="3">Glycoside hydrolase family 88 protein</fullName>
    </submittedName>
</protein>
<keyword evidence="1 3" id="KW-0378">Hydrolase</keyword>
<name>A0ABR7Y066_9SPHI</name>
<dbReference type="InterPro" id="IPR008928">
    <property type="entry name" value="6-hairpin_glycosidase_sf"/>
</dbReference>
<dbReference type="Gene3D" id="1.50.10.10">
    <property type="match status" value="1"/>
</dbReference>
<evidence type="ECO:0000313" key="3">
    <source>
        <dbReference type="EMBL" id="MBD1424681.1"/>
    </source>
</evidence>
<gene>
    <name evidence="3" type="ORF">H8B17_03720</name>
</gene>
<dbReference type="Proteomes" id="UP000606494">
    <property type="component" value="Unassembled WGS sequence"/>
</dbReference>
<dbReference type="PROSITE" id="PS51257">
    <property type="entry name" value="PROKAR_LIPOPROTEIN"/>
    <property type="match status" value="1"/>
</dbReference>
<dbReference type="GO" id="GO:0016787">
    <property type="term" value="F:hydrolase activity"/>
    <property type="evidence" value="ECO:0007669"/>
    <property type="project" value="UniProtKB-KW"/>
</dbReference>
<dbReference type="SUPFAM" id="SSF48208">
    <property type="entry name" value="Six-hairpin glycosidases"/>
    <property type="match status" value="1"/>
</dbReference>
<organism evidence="3 4">
    <name type="scientific">Sphingobacterium arenae</name>
    <dbReference type="NCBI Taxonomy" id="1280598"/>
    <lineage>
        <taxon>Bacteria</taxon>
        <taxon>Pseudomonadati</taxon>
        <taxon>Bacteroidota</taxon>
        <taxon>Sphingobacteriia</taxon>
        <taxon>Sphingobacteriales</taxon>
        <taxon>Sphingobacteriaceae</taxon>
        <taxon>Sphingobacterium</taxon>
    </lineage>
</organism>
<keyword evidence="2" id="KW-0732">Signal</keyword>
<evidence type="ECO:0000256" key="2">
    <source>
        <dbReference type="SAM" id="SignalP"/>
    </source>
</evidence>
<evidence type="ECO:0000313" key="4">
    <source>
        <dbReference type="Proteomes" id="UP000606494"/>
    </source>
</evidence>
<dbReference type="RefSeq" id="WP_190307800.1">
    <property type="nucleotide sequence ID" value="NZ_JACNYK010000001.1"/>
</dbReference>
<dbReference type="PANTHER" id="PTHR33886:SF8">
    <property type="entry name" value="UNSATURATED RHAMNOGALACTURONAN HYDROLASE (EUROFUNG)"/>
    <property type="match status" value="1"/>
</dbReference>
<keyword evidence="4" id="KW-1185">Reference proteome</keyword>
<evidence type="ECO:0000256" key="1">
    <source>
        <dbReference type="ARBA" id="ARBA00022801"/>
    </source>
</evidence>
<comment type="caution">
    <text evidence="3">The sequence shown here is derived from an EMBL/GenBank/DDBJ whole genome shotgun (WGS) entry which is preliminary data.</text>
</comment>
<accession>A0ABR7Y066</accession>
<dbReference type="InterPro" id="IPR052043">
    <property type="entry name" value="PolySaccharide_Degr_Enz"/>
</dbReference>